<feature type="binding site" evidence="10">
    <location>
        <position position="198"/>
    </location>
    <ligand>
        <name>Zn(2+)</name>
        <dbReference type="ChEBI" id="CHEBI:29105"/>
    </ligand>
</feature>
<dbReference type="Pfam" id="PF06508">
    <property type="entry name" value="QueC"/>
    <property type="match status" value="1"/>
</dbReference>
<evidence type="ECO:0000256" key="3">
    <source>
        <dbReference type="ARBA" id="ARBA00022723"/>
    </source>
</evidence>
<keyword evidence="2 10" id="KW-0436">Ligase</keyword>
<evidence type="ECO:0000256" key="2">
    <source>
        <dbReference type="ARBA" id="ARBA00022598"/>
    </source>
</evidence>
<dbReference type="GO" id="GO:0008270">
    <property type="term" value="F:zinc ion binding"/>
    <property type="evidence" value="ECO:0007669"/>
    <property type="project" value="UniProtKB-UniRule"/>
</dbReference>
<keyword evidence="6 10" id="KW-0067">ATP-binding</keyword>
<protein>
    <recommendedName>
        <fullName evidence="8 10">7-cyano-7-deazaguanine synthase</fullName>
        <ecNumber evidence="8 10">6.3.4.20</ecNumber>
    </recommendedName>
    <alternativeName>
        <fullName evidence="10">7-cyano-7-carbaguanine synthase</fullName>
    </alternativeName>
    <alternativeName>
        <fullName evidence="10">PreQ(0) synthase</fullName>
    </alternativeName>
    <alternativeName>
        <fullName evidence="10">Queuosine biosynthesis protein QueC</fullName>
    </alternativeName>
</protein>
<dbReference type="PANTHER" id="PTHR42914">
    <property type="entry name" value="7-CYANO-7-DEAZAGUANINE SYNTHASE"/>
    <property type="match status" value="1"/>
</dbReference>
<dbReference type="PIRSF" id="PIRSF006293">
    <property type="entry name" value="ExsB"/>
    <property type="match status" value="1"/>
</dbReference>
<dbReference type="InterPro" id="IPR014729">
    <property type="entry name" value="Rossmann-like_a/b/a_fold"/>
</dbReference>
<evidence type="ECO:0000256" key="7">
    <source>
        <dbReference type="ARBA" id="ARBA00037993"/>
    </source>
</evidence>
<dbReference type="HAMAP" id="MF_01633">
    <property type="entry name" value="QueC"/>
    <property type="match status" value="1"/>
</dbReference>
<gene>
    <name evidence="10" type="primary">queC</name>
    <name evidence="11" type="ORF">C7959_10485</name>
</gene>
<name>A0A4R8HB75_9FIRM</name>
<comment type="function">
    <text evidence="10">Catalyzes the ATP-dependent conversion of 7-carboxy-7-deazaguanine (CDG) to 7-cyano-7-deazaguanine (preQ(0)).</text>
</comment>
<evidence type="ECO:0000313" key="11">
    <source>
        <dbReference type="EMBL" id="TDX52959.1"/>
    </source>
</evidence>
<evidence type="ECO:0000256" key="10">
    <source>
        <dbReference type="HAMAP-Rule" id="MF_01633"/>
    </source>
</evidence>
<dbReference type="InterPro" id="IPR018317">
    <property type="entry name" value="QueC"/>
</dbReference>
<evidence type="ECO:0000256" key="5">
    <source>
        <dbReference type="ARBA" id="ARBA00022833"/>
    </source>
</evidence>
<accession>A0A4R8HB75</accession>
<sequence length="224" mass="24653">MKKAVVLLSGGLDSTTALYLAKSKGYDLYAISFNYGQRHDKELDCAKNIAEMVDVSEHIIVDTNMRAWGGSALTDSNIEVPEGKQDNNEIPVTYVPARNMLFLSYAASYAEVIGAQDIFIGVSEVDYSGYVDCRQEFLDAMENAINKGTVCGAEEGRPIKIHAPFINMTKAEEIKLGMELGVDYSLTWSCYRGEGNACGSCDSCVLRLQAFEEAGYEDPVEYQD</sequence>
<comment type="pathway">
    <text evidence="1 10">Purine metabolism; 7-cyano-7-deazaguanine biosynthesis.</text>
</comment>
<keyword evidence="12" id="KW-1185">Reference proteome</keyword>
<dbReference type="STRING" id="926561.GCA_000379025_00389"/>
<evidence type="ECO:0000256" key="9">
    <source>
        <dbReference type="ARBA" id="ARBA00047890"/>
    </source>
</evidence>
<keyword evidence="10" id="KW-0671">Queuosine biosynthesis</keyword>
<dbReference type="PANTHER" id="PTHR42914:SF1">
    <property type="entry name" value="7-CYANO-7-DEAZAGUANINE SYNTHASE"/>
    <property type="match status" value="1"/>
</dbReference>
<dbReference type="RefSeq" id="WP_134115193.1">
    <property type="nucleotide sequence ID" value="NZ_SOEG01000004.1"/>
</dbReference>
<dbReference type="UniPathway" id="UPA00391"/>
<dbReference type="EC" id="6.3.4.20" evidence="8 10"/>
<dbReference type="CDD" id="cd01995">
    <property type="entry name" value="QueC-like"/>
    <property type="match status" value="1"/>
</dbReference>
<evidence type="ECO:0000256" key="6">
    <source>
        <dbReference type="ARBA" id="ARBA00022840"/>
    </source>
</evidence>
<comment type="similarity">
    <text evidence="7 10">Belongs to the QueC family.</text>
</comment>
<keyword evidence="3 10" id="KW-0479">Metal-binding</keyword>
<dbReference type="GO" id="GO:0016879">
    <property type="term" value="F:ligase activity, forming carbon-nitrogen bonds"/>
    <property type="evidence" value="ECO:0007669"/>
    <property type="project" value="UniProtKB-UniRule"/>
</dbReference>
<dbReference type="Gene3D" id="3.40.50.620">
    <property type="entry name" value="HUPs"/>
    <property type="match status" value="1"/>
</dbReference>
<keyword evidence="5 10" id="KW-0862">Zinc</keyword>
<dbReference type="NCBIfam" id="TIGR00364">
    <property type="entry name" value="7-cyano-7-deazaguanine synthase QueC"/>
    <property type="match status" value="1"/>
</dbReference>
<keyword evidence="4 10" id="KW-0547">Nucleotide-binding</keyword>
<reference evidence="11 12" key="1">
    <citation type="submission" date="2019-03" db="EMBL/GenBank/DDBJ databases">
        <title>Subsurface microbial communities from deep shales in Ohio and West Virginia, USA.</title>
        <authorList>
            <person name="Wrighton K."/>
        </authorList>
    </citation>
    <scope>NUCLEOTIDE SEQUENCE [LARGE SCALE GENOMIC DNA]</scope>
    <source>
        <strain evidence="11 12">MSL 6dP</strain>
    </source>
</reference>
<dbReference type="SUPFAM" id="SSF52402">
    <property type="entry name" value="Adenine nucleotide alpha hydrolases-like"/>
    <property type="match status" value="1"/>
</dbReference>
<dbReference type="GO" id="GO:0008616">
    <property type="term" value="P:tRNA queuosine(34) biosynthetic process"/>
    <property type="evidence" value="ECO:0007669"/>
    <property type="project" value="UniProtKB-UniRule"/>
</dbReference>
<evidence type="ECO:0000256" key="4">
    <source>
        <dbReference type="ARBA" id="ARBA00022741"/>
    </source>
</evidence>
<dbReference type="GO" id="GO:0005524">
    <property type="term" value="F:ATP binding"/>
    <property type="evidence" value="ECO:0007669"/>
    <property type="project" value="UniProtKB-UniRule"/>
</dbReference>
<dbReference type="AlphaFoldDB" id="A0A4R8HB75"/>
<comment type="subunit">
    <text evidence="10">Homodimer.</text>
</comment>
<organism evidence="11 12">
    <name type="scientific">Orenia marismortui</name>
    <dbReference type="NCBI Taxonomy" id="46469"/>
    <lineage>
        <taxon>Bacteria</taxon>
        <taxon>Bacillati</taxon>
        <taxon>Bacillota</taxon>
        <taxon>Clostridia</taxon>
        <taxon>Halanaerobiales</taxon>
        <taxon>Halobacteroidaceae</taxon>
        <taxon>Orenia</taxon>
    </lineage>
</organism>
<dbReference type="Proteomes" id="UP000295832">
    <property type="component" value="Unassembled WGS sequence"/>
</dbReference>
<evidence type="ECO:0000256" key="8">
    <source>
        <dbReference type="ARBA" id="ARBA00039149"/>
    </source>
</evidence>
<proteinExistence type="inferred from homology"/>
<evidence type="ECO:0000313" key="12">
    <source>
        <dbReference type="Proteomes" id="UP000295832"/>
    </source>
</evidence>
<feature type="binding site" evidence="10">
    <location>
        <position position="190"/>
    </location>
    <ligand>
        <name>Zn(2+)</name>
        <dbReference type="ChEBI" id="CHEBI:29105"/>
    </ligand>
</feature>
<feature type="binding site" evidence="10">
    <location>
        <position position="204"/>
    </location>
    <ligand>
        <name>Zn(2+)</name>
        <dbReference type="ChEBI" id="CHEBI:29105"/>
    </ligand>
</feature>
<feature type="binding site" evidence="10">
    <location>
        <begin position="8"/>
        <end position="18"/>
    </location>
    <ligand>
        <name>ATP</name>
        <dbReference type="ChEBI" id="CHEBI:30616"/>
    </ligand>
</feature>
<comment type="caution">
    <text evidence="11">The sequence shown here is derived from an EMBL/GenBank/DDBJ whole genome shotgun (WGS) entry which is preliminary data.</text>
</comment>
<dbReference type="EMBL" id="SOEG01000004">
    <property type="protein sequence ID" value="TDX52959.1"/>
    <property type="molecule type" value="Genomic_DNA"/>
</dbReference>
<comment type="cofactor">
    <cofactor evidence="10">
        <name>Zn(2+)</name>
        <dbReference type="ChEBI" id="CHEBI:29105"/>
    </cofactor>
    <text evidence="10">Binds 1 zinc ion per subunit.</text>
</comment>
<comment type="catalytic activity">
    <reaction evidence="9 10">
        <text>7-carboxy-7-carbaguanine + NH4(+) + 2 ATP = 7-cyano-7-carbaguanine + 2 AMP + 2 diphosphate + 2 H(+)</text>
        <dbReference type="Rhea" id="RHEA:27982"/>
        <dbReference type="ChEBI" id="CHEBI:15378"/>
        <dbReference type="ChEBI" id="CHEBI:28938"/>
        <dbReference type="ChEBI" id="CHEBI:30616"/>
        <dbReference type="ChEBI" id="CHEBI:33019"/>
        <dbReference type="ChEBI" id="CHEBI:45075"/>
        <dbReference type="ChEBI" id="CHEBI:61036"/>
        <dbReference type="ChEBI" id="CHEBI:456215"/>
        <dbReference type="EC" id="6.3.4.20"/>
    </reaction>
</comment>
<evidence type="ECO:0000256" key="1">
    <source>
        <dbReference type="ARBA" id="ARBA00005061"/>
    </source>
</evidence>
<feature type="binding site" evidence="10">
    <location>
        <position position="201"/>
    </location>
    <ligand>
        <name>Zn(2+)</name>
        <dbReference type="ChEBI" id="CHEBI:29105"/>
    </ligand>
</feature>